<evidence type="ECO:0000256" key="1">
    <source>
        <dbReference type="ARBA" id="ARBA00022679"/>
    </source>
</evidence>
<evidence type="ECO:0000313" key="4">
    <source>
        <dbReference type="Proteomes" id="UP000178622"/>
    </source>
</evidence>
<dbReference type="PANTHER" id="PTHR33799">
    <property type="entry name" value="PTS PERMEASE-RELATED-RELATED"/>
    <property type="match status" value="1"/>
</dbReference>
<feature type="domain" description="PTS EIIA type-4" evidence="2">
    <location>
        <begin position="1"/>
        <end position="121"/>
    </location>
</feature>
<organism evidence="3 4">
    <name type="scientific">Floricoccus tropicus</name>
    <dbReference type="NCBI Taxonomy" id="1859473"/>
    <lineage>
        <taxon>Bacteria</taxon>
        <taxon>Bacillati</taxon>
        <taxon>Bacillota</taxon>
        <taxon>Bacilli</taxon>
        <taxon>Lactobacillales</taxon>
        <taxon>Streptococcaceae</taxon>
        <taxon>Floricoccus</taxon>
    </lineage>
</organism>
<dbReference type="STRING" id="1859473.BG261_06510"/>
<dbReference type="OrthoDB" id="6578004at2"/>
<dbReference type="PANTHER" id="PTHR33799:SF1">
    <property type="entry name" value="PTS SYSTEM MANNOSE-SPECIFIC EIIAB COMPONENT-RELATED"/>
    <property type="match status" value="1"/>
</dbReference>
<dbReference type="EMBL" id="MKIR01000024">
    <property type="protein sequence ID" value="OFI48544.1"/>
    <property type="molecule type" value="Genomic_DNA"/>
</dbReference>
<dbReference type="SUPFAM" id="SSF53062">
    <property type="entry name" value="PTS system fructose IIA component-like"/>
    <property type="match status" value="1"/>
</dbReference>
<accession>A0A1E8GJW9</accession>
<protein>
    <submittedName>
        <fullName evidence="3">PTS N-acetylglucosamine transporter subunit IIBC</fullName>
    </submittedName>
</protein>
<dbReference type="AlphaFoldDB" id="A0A1E8GJW9"/>
<dbReference type="GO" id="GO:0016740">
    <property type="term" value="F:transferase activity"/>
    <property type="evidence" value="ECO:0007669"/>
    <property type="project" value="UniProtKB-KW"/>
</dbReference>
<dbReference type="InterPro" id="IPR004701">
    <property type="entry name" value="PTS_EIIA_man-typ"/>
</dbReference>
<proteinExistence type="predicted"/>
<evidence type="ECO:0000259" key="2">
    <source>
        <dbReference type="PROSITE" id="PS51096"/>
    </source>
</evidence>
<dbReference type="PROSITE" id="PS51096">
    <property type="entry name" value="PTS_EIIA_TYPE_4"/>
    <property type="match status" value="1"/>
</dbReference>
<dbReference type="InterPro" id="IPR051471">
    <property type="entry name" value="Bacterial_PTS_sugar_comp"/>
</dbReference>
<dbReference type="RefSeq" id="WP_070792939.1">
    <property type="nucleotide sequence ID" value="NZ_MKIR01000024.1"/>
</dbReference>
<dbReference type="InterPro" id="IPR036662">
    <property type="entry name" value="PTS_EIIA_man-typ_sf"/>
</dbReference>
<sequence length="140" mass="15624">MKKIILASHHTFAAGLKDTVNYICPDMADIKAISAYISNKPVEDEIKETIESFATNDQILIFTDLLGGSVNQAFVKYLADNNVELITGMNLPVVMSLIMTPNDEVTESEINHAIESAREQLIYVNDYIKAQAQELDEEDE</sequence>
<name>A0A1E8GJW9_9LACT</name>
<keyword evidence="4" id="KW-1185">Reference proteome</keyword>
<dbReference type="Proteomes" id="UP000178622">
    <property type="component" value="Unassembled WGS sequence"/>
</dbReference>
<evidence type="ECO:0000313" key="3">
    <source>
        <dbReference type="EMBL" id="OFI48544.1"/>
    </source>
</evidence>
<dbReference type="GO" id="GO:0016020">
    <property type="term" value="C:membrane"/>
    <property type="evidence" value="ECO:0007669"/>
    <property type="project" value="InterPro"/>
</dbReference>
<comment type="caution">
    <text evidence="3">The sequence shown here is derived from an EMBL/GenBank/DDBJ whole genome shotgun (WGS) entry which is preliminary data.</text>
</comment>
<gene>
    <name evidence="3" type="ORF">BG261_06510</name>
</gene>
<keyword evidence="1" id="KW-0808">Transferase</keyword>
<dbReference type="Gene3D" id="3.40.50.510">
    <property type="entry name" value="Phosphotransferase system, mannose-type IIA component"/>
    <property type="match status" value="1"/>
</dbReference>
<reference evidence="4" key="1">
    <citation type="submission" date="2016-09" db="EMBL/GenBank/DDBJ databases">
        <title>Draft genome sequence of a novel species of the family Streptococcaceae isolated from flowers.</title>
        <authorList>
            <person name="Chuah L.-O."/>
            <person name="Yap K.-P."/>
            <person name="Thong K.L."/>
            <person name="Liong M.T."/>
            <person name="Ahmad R."/>
            <person name="Rusul G."/>
        </authorList>
    </citation>
    <scope>NUCLEOTIDE SEQUENCE [LARGE SCALE GENOMIC DNA]</scope>
    <source>
        <strain evidence="4">DF1</strain>
    </source>
</reference>
<dbReference type="GO" id="GO:0009401">
    <property type="term" value="P:phosphoenolpyruvate-dependent sugar phosphotransferase system"/>
    <property type="evidence" value="ECO:0007669"/>
    <property type="project" value="InterPro"/>
</dbReference>
<dbReference type="Pfam" id="PF03610">
    <property type="entry name" value="EIIA-man"/>
    <property type="match status" value="1"/>
</dbReference>